<comment type="subcellular location">
    <subcellularLocation>
        <location evidence="1">Membrane</location>
        <topology evidence="1">Single-pass type IV membrane protein</topology>
    </subcellularLocation>
</comment>
<dbReference type="InterPro" id="IPR000727">
    <property type="entry name" value="T_SNARE_dom"/>
</dbReference>
<evidence type="ECO:0000259" key="10">
    <source>
        <dbReference type="PROSITE" id="PS50192"/>
    </source>
</evidence>
<feature type="coiled-coil region" evidence="9">
    <location>
        <begin position="41"/>
        <end position="72"/>
    </location>
</feature>
<comment type="similarity">
    <text evidence="2">Belongs to the syntaxin family.</text>
</comment>
<evidence type="ECO:0000256" key="3">
    <source>
        <dbReference type="ARBA" id="ARBA00022448"/>
    </source>
</evidence>
<dbReference type="PROSITE" id="PS50192">
    <property type="entry name" value="T_SNARE"/>
    <property type="match status" value="1"/>
</dbReference>
<dbReference type="Gene3D" id="1.20.5.110">
    <property type="match status" value="1"/>
</dbReference>
<evidence type="ECO:0000256" key="4">
    <source>
        <dbReference type="ARBA" id="ARBA00022692"/>
    </source>
</evidence>
<dbReference type="GO" id="GO:0015031">
    <property type="term" value="P:protein transport"/>
    <property type="evidence" value="ECO:0007669"/>
    <property type="project" value="UniProtKB-KW"/>
</dbReference>
<reference evidence="11" key="1">
    <citation type="submission" date="2019-10" db="EMBL/GenBank/DDBJ databases">
        <authorList>
            <person name="Zhang R."/>
            <person name="Pan Y."/>
            <person name="Wang J."/>
            <person name="Ma R."/>
            <person name="Yu S."/>
        </authorList>
    </citation>
    <scope>NUCLEOTIDE SEQUENCE</scope>
    <source>
        <strain evidence="11">LA-IB0</strain>
        <tissue evidence="11">Leaf</tissue>
    </source>
</reference>
<evidence type="ECO:0000313" key="11">
    <source>
        <dbReference type="EMBL" id="KAG8391857.1"/>
    </source>
</evidence>
<name>A0AAV6YF80_9LAMI</name>
<keyword evidence="3" id="KW-0813">Transport</keyword>
<evidence type="ECO:0000256" key="6">
    <source>
        <dbReference type="ARBA" id="ARBA00022989"/>
    </source>
</evidence>
<keyword evidence="7 9" id="KW-0175">Coiled coil</keyword>
<dbReference type="GO" id="GO:0016020">
    <property type="term" value="C:membrane"/>
    <property type="evidence" value="ECO:0007669"/>
    <property type="project" value="UniProtKB-SubCell"/>
</dbReference>
<keyword evidence="4" id="KW-0812">Transmembrane</keyword>
<evidence type="ECO:0000256" key="8">
    <source>
        <dbReference type="ARBA" id="ARBA00023136"/>
    </source>
</evidence>
<organism evidence="11 12">
    <name type="scientific">Buddleja alternifolia</name>
    <dbReference type="NCBI Taxonomy" id="168488"/>
    <lineage>
        <taxon>Eukaryota</taxon>
        <taxon>Viridiplantae</taxon>
        <taxon>Streptophyta</taxon>
        <taxon>Embryophyta</taxon>
        <taxon>Tracheophyta</taxon>
        <taxon>Spermatophyta</taxon>
        <taxon>Magnoliopsida</taxon>
        <taxon>eudicotyledons</taxon>
        <taxon>Gunneridae</taxon>
        <taxon>Pentapetalae</taxon>
        <taxon>asterids</taxon>
        <taxon>lamiids</taxon>
        <taxon>Lamiales</taxon>
        <taxon>Scrophulariaceae</taxon>
        <taxon>Buddlejeae</taxon>
        <taxon>Buddleja</taxon>
    </lineage>
</organism>
<proteinExistence type="inferred from homology"/>
<keyword evidence="12" id="KW-1185">Reference proteome</keyword>
<sequence length="238" mass="26941">MSVKNLITRVDAICSKYDKYDVVKHRESNDPLSGDAFIRLYAAVEADLHHLLQDAAEEKNRAAAVAMKAEIRRSKVRLLEELPKLQRFAFKKVKGVSKEELEARSELVSALKHRIEAIPDGSSNATDQISDLAASTPVTGIKFNSNIGLDVVAEGLDTLKNMARDMNEELDRQVPLMDEIDDKVDRATSDIKSTNLRLKDTVTKVKLLICFEKTKFYIFDYSEFTFIRENYVSVEIQP</sequence>
<dbReference type="CDD" id="cd15841">
    <property type="entry name" value="SNARE_Qc"/>
    <property type="match status" value="1"/>
</dbReference>
<dbReference type="AlphaFoldDB" id="A0AAV6YF80"/>
<evidence type="ECO:0000313" key="12">
    <source>
        <dbReference type="Proteomes" id="UP000826271"/>
    </source>
</evidence>
<accession>A0AAV6YF80</accession>
<evidence type="ECO:0000256" key="1">
    <source>
        <dbReference type="ARBA" id="ARBA00004211"/>
    </source>
</evidence>
<gene>
    <name evidence="11" type="ORF">BUALT_Bualt01G0230600</name>
</gene>
<comment type="caution">
    <text evidence="11">The sequence shown here is derived from an EMBL/GenBank/DDBJ whole genome shotgun (WGS) entry which is preliminary data.</text>
</comment>
<evidence type="ECO:0000256" key="9">
    <source>
        <dbReference type="SAM" id="Coils"/>
    </source>
</evidence>
<dbReference type="Proteomes" id="UP000826271">
    <property type="component" value="Unassembled WGS sequence"/>
</dbReference>
<dbReference type="SUPFAM" id="SSF58038">
    <property type="entry name" value="SNARE fusion complex"/>
    <property type="match status" value="1"/>
</dbReference>
<protein>
    <recommendedName>
        <fullName evidence="10">t-SNARE coiled-coil homology domain-containing protein</fullName>
    </recommendedName>
</protein>
<keyword evidence="8" id="KW-0472">Membrane</keyword>
<evidence type="ECO:0000256" key="7">
    <source>
        <dbReference type="ARBA" id="ARBA00023054"/>
    </source>
</evidence>
<evidence type="ECO:0000256" key="2">
    <source>
        <dbReference type="ARBA" id="ARBA00009063"/>
    </source>
</evidence>
<feature type="domain" description="T-SNARE coiled-coil homology" evidence="10">
    <location>
        <begin position="149"/>
        <end position="201"/>
    </location>
</feature>
<dbReference type="FunFam" id="1.20.5.110:FF:000006">
    <property type="entry name" value="Syntaxin 6"/>
    <property type="match status" value="1"/>
</dbReference>
<evidence type="ECO:0000256" key="5">
    <source>
        <dbReference type="ARBA" id="ARBA00022927"/>
    </source>
</evidence>
<keyword evidence="6" id="KW-1133">Transmembrane helix</keyword>
<keyword evidence="5" id="KW-0653">Protein transport</keyword>
<dbReference type="EMBL" id="WHWC01000001">
    <property type="protein sequence ID" value="KAG8391857.1"/>
    <property type="molecule type" value="Genomic_DNA"/>
</dbReference>